<feature type="compositionally biased region" description="Polar residues" evidence="1">
    <location>
        <begin position="1"/>
        <end position="11"/>
    </location>
</feature>
<dbReference type="Proteomes" id="UP000610846">
    <property type="component" value="Unassembled WGS sequence"/>
</dbReference>
<accession>A0A927G7H5</accession>
<organism evidence="2 3">
    <name type="scientific">Cellulosimicrobium arenosum</name>
    <dbReference type="NCBI Taxonomy" id="2708133"/>
    <lineage>
        <taxon>Bacteria</taxon>
        <taxon>Bacillati</taxon>
        <taxon>Actinomycetota</taxon>
        <taxon>Actinomycetes</taxon>
        <taxon>Micrococcales</taxon>
        <taxon>Promicromonosporaceae</taxon>
        <taxon>Cellulosimicrobium</taxon>
    </lineage>
</organism>
<evidence type="ECO:0000256" key="1">
    <source>
        <dbReference type="SAM" id="MobiDB-lite"/>
    </source>
</evidence>
<evidence type="ECO:0008006" key="4">
    <source>
        <dbReference type="Google" id="ProtNLM"/>
    </source>
</evidence>
<evidence type="ECO:0000313" key="3">
    <source>
        <dbReference type="Proteomes" id="UP000610846"/>
    </source>
</evidence>
<gene>
    <name evidence="2" type="ORF">IF651_04505</name>
</gene>
<dbReference type="AlphaFoldDB" id="A0A927G7H5"/>
<proteinExistence type="predicted"/>
<keyword evidence="3" id="KW-1185">Reference proteome</keyword>
<reference evidence="2" key="2">
    <citation type="submission" date="2020-09" db="EMBL/GenBank/DDBJ databases">
        <authorList>
            <person name="Yu Y."/>
        </authorList>
    </citation>
    <scope>NUCLEOTIDE SEQUENCE</scope>
    <source>
        <strain evidence="2">KCTC 49039</strain>
    </source>
</reference>
<dbReference type="RefSeq" id="WP_191827865.1">
    <property type="nucleotide sequence ID" value="NZ_JACYHB010000002.1"/>
</dbReference>
<protein>
    <recommendedName>
        <fullName evidence="4">DUF559 domain-containing protein</fullName>
    </recommendedName>
</protein>
<dbReference type="InterPro" id="IPR011335">
    <property type="entry name" value="Restrct_endonuc-II-like"/>
</dbReference>
<reference evidence="2" key="1">
    <citation type="journal article" date="2018" name="Curr. Microbiol.">
        <title>Cellulosimicrobium arenosum sp. nov., Isolated from Marine Sediment Sand.</title>
        <authorList>
            <person name="Oh M."/>
            <person name="Kim J.H."/>
            <person name="Yoon J.H."/>
            <person name="Schumann P."/>
            <person name="Kim W."/>
        </authorList>
    </citation>
    <scope>NUCLEOTIDE SEQUENCE</scope>
    <source>
        <strain evidence="2">KCTC 49039</strain>
    </source>
</reference>
<sequence>MTAVQPTSRSFPSAPRRPGDSHPTERPLLPAPVRFSEERRTELARRTALGALERVRRGIYLPRAATDLGRAAARREDVLRQVVAVAERLSTPYWFSHTSAALLHGCWTWHLPRDVHLTQLRAPKGAQVAEQHLHRHWTALPARDRSEVAGLPVTGLERTVVDCARAGTGPQGLVVADSALRAGADPTVLTAILDESVGKRGIRRARTVVALADARAESPGESVVRWTIHEAGLPAPVPAHEATTARGRYWLDLAWPDLMVAIEFDGAVKYSGGEFGDPSARIWREKLRHDALTEAGWLVVRVVWADLTAPESLERRLRAALRQHR</sequence>
<comment type="caution">
    <text evidence="2">The sequence shown here is derived from an EMBL/GenBank/DDBJ whole genome shotgun (WGS) entry which is preliminary data.</text>
</comment>
<dbReference type="EMBL" id="JACYHB010000002">
    <property type="protein sequence ID" value="MBD8078317.1"/>
    <property type="molecule type" value="Genomic_DNA"/>
</dbReference>
<name>A0A927G7H5_9MICO</name>
<dbReference type="SUPFAM" id="SSF52980">
    <property type="entry name" value="Restriction endonuclease-like"/>
    <property type="match status" value="1"/>
</dbReference>
<feature type="region of interest" description="Disordered" evidence="1">
    <location>
        <begin position="1"/>
        <end position="30"/>
    </location>
</feature>
<evidence type="ECO:0000313" key="2">
    <source>
        <dbReference type="EMBL" id="MBD8078317.1"/>
    </source>
</evidence>